<name>A0AA36FRA5_9BILA</name>
<dbReference type="Proteomes" id="UP001177023">
    <property type="component" value="Unassembled WGS sequence"/>
</dbReference>
<sequence>TPQGEWVCGWAGYYNGSHVEWNATVQKLLRTVSGKTLSNLPGYLAISLKDQSWHTDHKATYAAACVGYREVV</sequence>
<protein>
    <submittedName>
        <fullName evidence="1">Uncharacterized protein</fullName>
    </submittedName>
</protein>
<dbReference type="EMBL" id="CATQJA010000765">
    <property type="protein sequence ID" value="CAJ0563977.1"/>
    <property type="molecule type" value="Genomic_DNA"/>
</dbReference>
<organism evidence="1 2">
    <name type="scientific">Mesorhabditis spiculigera</name>
    <dbReference type="NCBI Taxonomy" id="96644"/>
    <lineage>
        <taxon>Eukaryota</taxon>
        <taxon>Metazoa</taxon>
        <taxon>Ecdysozoa</taxon>
        <taxon>Nematoda</taxon>
        <taxon>Chromadorea</taxon>
        <taxon>Rhabditida</taxon>
        <taxon>Rhabditina</taxon>
        <taxon>Rhabditomorpha</taxon>
        <taxon>Rhabditoidea</taxon>
        <taxon>Rhabditidae</taxon>
        <taxon>Mesorhabditinae</taxon>
        <taxon>Mesorhabditis</taxon>
    </lineage>
</organism>
<comment type="caution">
    <text evidence="1">The sequence shown here is derived from an EMBL/GenBank/DDBJ whole genome shotgun (WGS) entry which is preliminary data.</text>
</comment>
<evidence type="ECO:0000313" key="1">
    <source>
        <dbReference type="EMBL" id="CAJ0563977.1"/>
    </source>
</evidence>
<dbReference type="AlphaFoldDB" id="A0AA36FRA5"/>
<accession>A0AA36FRA5</accession>
<evidence type="ECO:0000313" key="2">
    <source>
        <dbReference type="Proteomes" id="UP001177023"/>
    </source>
</evidence>
<proteinExistence type="predicted"/>
<feature type="non-terminal residue" evidence="1">
    <location>
        <position position="1"/>
    </location>
</feature>
<reference evidence="1" key="1">
    <citation type="submission" date="2023-06" db="EMBL/GenBank/DDBJ databases">
        <authorList>
            <person name="Delattre M."/>
        </authorList>
    </citation>
    <scope>NUCLEOTIDE SEQUENCE</scope>
    <source>
        <strain evidence="1">AF72</strain>
    </source>
</reference>
<gene>
    <name evidence="1" type="ORF">MSPICULIGERA_LOCUS2677</name>
</gene>
<keyword evidence="2" id="KW-1185">Reference proteome</keyword>
<feature type="non-terminal residue" evidence="1">
    <location>
        <position position="72"/>
    </location>
</feature>